<evidence type="ECO:0000256" key="6">
    <source>
        <dbReference type="ARBA" id="ARBA00022723"/>
    </source>
</evidence>
<dbReference type="EMBL" id="BMZB01000003">
    <property type="protein sequence ID" value="GGZ36226.1"/>
    <property type="molecule type" value="Genomic_DNA"/>
</dbReference>
<dbReference type="GO" id="GO:0046872">
    <property type="term" value="F:metal ion binding"/>
    <property type="evidence" value="ECO:0007669"/>
    <property type="project" value="UniProtKB-KW"/>
</dbReference>
<feature type="active site" description="Nucleophile" evidence="10">
    <location>
        <position position="15"/>
    </location>
</feature>
<keyword evidence="8 10" id="KW-0460">Magnesium</keyword>
<reference evidence="11" key="1">
    <citation type="journal article" date="2014" name="Int. J. Syst. Evol. Microbiol.">
        <title>Complete genome sequence of Corynebacterium casei LMG S-19264T (=DSM 44701T), isolated from a smear-ripened cheese.</title>
        <authorList>
            <consortium name="US DOE Joint Genome Institute (JGI-PGF)"/>
            <person name="Walter F."/>
            <person name="Albersmeier A."/>
            <person name="Kalinowski J."/>
            <person name="Ruckert C."/>
        </authorList>
    </citation>
    <scope>NUCLEOTIDE SEQUENCE</scope>
    <source>
        <strain evidence="11">KCTC 32296</strain>
    </source>
</reference>
<dbReference type="SUPFAM" id="SSF56784">
    <property type="entry name" value="HAD-like"/>
    <property type="match status" value="1"/>
</dbReference>
<comment type="function">
    <text evidence="10">Specifically catalyzes the dephosphorylation of 2-phosphoglycolate. Is involved in the dissimilation of the intracellular 2-phosphoglycolate formed during the DNA repair of 3'-phosphoglycolate ends, a major class of DNA lesions induced by oxidative stress.</text>
</comment>
<dbReference type="HAMAP" id="MF_00495">
    <property type="entry name" value="GPH_hydrolase_bact"/>
    <property type="match status" value="1"/>
</dbReference>
<keyword evidence="9 10" id="KW-0119">Carbohydrate metabolism</keyword>
<evidence type="ECO:0000256" key="5">
    <source>
        <dbReference type="ARBA" id="ARBA00013078"/>
    </source>
</evidence>
<dbReference type="SFLD" id="SFLDG01129">
    <property type="entry name" value="C1.5:_HAD__Beta-PGM__Phosphata"/>
    <property type="match status" value="1"/>
</dbReference>
<dbReference type="InterPro" id="IPR037512">
    <property type="entry name" value="PGPase_prok"/>
</dbReference>
<dbReference type="GO" id="GO:0005829">
    <property type="term" value="C:cytosol"/>
    <property type="evidence" value="ECO:0007669"/>
    <property type="project" value="TreeGrafter"/>
</dbReference>
<organism evidence="11 12">
    <name type="scientific">Asticcacaulis endophyticus</name>
    <dbReference type="NCBI Taxonomy" id="1395890"/>
    <lineage>
        <taxon>Bacteria</taxon>
        <taxon>Pseudomonadati</taxon>
        <taxon>Pseudomonadota</taxon>
        <taxon>Alphaproteobacteria</taxon>
        <taxon>Caulobacterales</taxon>
        <taxon>Caulobacteraceae</taxon>
        <taxon>Asticcacaulis</taxon>
    </lineage>
</organism>
<evidence type="ECO:0000256" key="3">
    <source>
        <dbReference type="ARBA" id="ARBA00004818"/>
    </source>
</evidence>
<protein>
    <recommendedName>
        <fullName evidence="5 10">Phosphoglycolate phosphatase</fullName>
        <shortName evidence="10">PGP</shortName>
        <shortName evidence="10">PGPase</shortName>
        <ecNumber evidence="5 10">3.1.3.18</ecNumber>
    </recommendedName>
</protein>
<dbReference type="InterPro" id="IPR023214">
    <property type="entry name" value="HAD_sf"/>
</dbReference>
<proteinExistence type="inferred from homology"/>
<dbReference type="InterPro" id="IPR006439">
    <property type="entry name" value="HAD-SF_hydro_IA"/>
</dbReference>
<feature type="binding site" evidence="10">
    <location>
        <position position="15"/>
    </location>
    <ligand>
        <name>Mg(2+)</name>
        <dbReference type="ChEBI" id="CHEBI:18420"/>
    </ligand>
</feature>
<evidence type="ECO:0000256" key="7">
    <source>
        <dbReference type="ARBA" id="ARBA00022801"/>
    </source>
</evidence>
<evidence type="ECO:0000256" key="8">
    <source>
        <dbReference type="ARBA" id="ARBA00022842"/>
    </source>
</evidence>
<dbReference type="GO" id="GO:0046295">
    <property type="term" value="P:glycolate biosynthetic process"/>
    <property type="evidence" value="ECO:0007669"/>
    <property type="project" value="UniProtKB-UniRule"/>
</dbReference>
<sequence>MPALPDLRDYCLAFDLDGTLVDTAPDIIGTLNDILKEHGAEPFPHSAARALVGKGARSLIQRGFAAAGLSLTPEQEDAMVPHFLALYRERIDHESQPFDGVFEALDMLRTAGAHLAVCTNKPYDLSVLLLTRLGMIEHFKTVVGADSVANKKPDPEHLKACTDFVGLNLSQSMLIGDSETDFLTARNAGVPSILVSFGYNDTPVAELKPDRLIHHFRELPEAVAACLR</sequence>
<comment type="catalytic activity">
    <reaction evidence="1 10">
        <text>2-phosphoglycolate + H2O = glycolate + phosphate</text>
        <dbReference type="Rhea" id="RHEA:14369"/>
        <dbReference type="ChEBI" id="CHEBI:15377"/>
        <dbReference type="ChEBI" id="CHEBI:29805"/>
        <dbReference type="ChEBI" id="CHEBI:43474"/>
        <dbReference type="ChEBI" id="CHEBI:58033"/>
        <dbReference type="EC" id="3.1.3.18"/>
    </reaction>
</comment>
<dbReference type="InterPro" id="IPR041492">
    <property type="entry name" value="HAD_2"/>
</dbReference>
<dbReference type="Proteomes" id="UP000662572">
    <property type="component" value="Unassembled WGS sequence"/>
</dbReference>
<evidence type="ECO:0000256" key="1">
    <source>
        <dbReference type="ARBA" id="ARBA00000830"/>
    </source>
</evidence>
<name>A0A918Q970_9CAUL</name>
<gene>
    <name evidence="11" type="primary">gph</name>
    <name evidence="11" type="ORF">GCM10011273_23170</name>
</gene>
<comment type="caution">
    <text evidence="11">The sequence shown here is derived from an EMBL/GenBank/DDBJ whole genome shotgun (WGS) entry which is preliminary data.</text>
</comment>
<dbReference type="InterPro" id="IPR023198">
    <property type="entry name" value="PGP-like_dom2"/>
</dbReference>
<dbReference type="GO" id="GO:0005975">
    <property type="term" value="P:carbohydrate metabolic process"/>
    <property type="evidence" value="ECO:0007669"/>
    <property type="project" value="InterPro"/>
</dbReference>
<accession>A0A918Q970</accession>
<dbReference type="PANTHER" id="PTHR43434">
    <property type="entry name" value="PHOSPHOGLYCOLATE PHOSPHATASE"/>
    <property type="match status" value="1"/>
</dbReference>
<reference evidence="11" key="2">
    <citation type="submission" date="2020-09" db="EMBL/GenBank/DDBJ databases">
        <authorList>
            <person name="Sun Q."/>
            <person name="Kim S."/>
        </authorList>
    </citation>
    <scope>NUCLEOTIDE SEQUENCE</scope>
    <source>
        <strain evidence="11">KCTC 32296</strain>
    </source>
</reference>
<keyword evidence="6 10" id="KW-0479">Metal-binding</keyword>
<evidence type="ECO:0000256" key="10">
    <source>
        <dbReference type="HAMAP-Rule" id="MF_00495"/>
    </source>
</evidence>
<dbReference type="InterPro" id="IPR050155">
    <property type="entry name" value="HAD-like_hydrolase_sf"/>
</dbReference>
<keyword evidence="7 10" id="KW-0378">Hydrolase</keyword>
<dbReference type="AlphaFoldDB" id="A0A918Q970"/>
<dbReference type="Gene3D" id="1.10.150.240">
    <property type="entry name" value="Putative phosphatase, domain 2"/>
    <property type="match status" value="1"/>
</dbReference>
<feature type="binding site" evidence="10">
    <location>
        <position position="177"/>
    </location>
    <ligand>
        <name>Mg(2+)</name>
        <dbReference type="ChEBI" id="CHEBI:18420"/>
    </ligand>
</feature>
<dbReference type="NCBIfam" id="TIGR01549">
    <property type="entry name" value="HAD-SF-IA-v1"/>
    <property type="match status" value="1"/>
</dbReference>
<dbReference type="PRINTS" id="PR00413">
    <property type="entry name" value="HADHALOGNASE"/>
</dbReference>
<dbReference type="PANTHER" id="PTHR43434:SF1">
    <property type="entry name" value="PHOSPHOGLYCOLATE PHOSPHATASE"/>
    <property type="match status" value="1"/>
</dbReference>
<dbReference type="NCBIfam" id="TIGR01449">
    <property type="entry name" value="PGP_bact"/>
    <property type="match status" value="1"/>
</dbReference>
<dbReference type="InterPro" id="IPR036412">
    <property type="entry name" value="HAD-like_sf"/>
</dbReference>
<feature type="binding site" evidence="10">
    <location>
        <position position="17"/>
    </location>
    <ligand>
        <name>Mg(2+)</name>
        <dbReference type="ChEBI" id="CHEBI:18420"/>
    </ligand>
</feature>
<evidence type="ECO:0000313" key="12">
    <source>
        <dbReference type="Proteomes" id="UP000662572"/>
    </source>
</evidence>
<keyword evidence="12" id="KW-1185">Reference proteome</keyword>
<evidence type="ECO:0000256" key="4">
    <source>
        <dbReference type="ARBA" id="ARBA00006171"/>
    </source>
</evidence>
<dbReference type="SFLD" id="SFLDG01135">
    <property type="entry name" value="C1.5.6:_HAD__Beta-PGM__Phospha"/>
    <property type="match status" value="1"/>
</dbReference>
<evidence type="ECO:0000256" key="2">
    <source>
        <dbReference type="ARBA" id="ARBA00001946"/>
    </source>
</evidence>
<dbReference type="GO" id="GO:0006281">
    <property type="term" value="P:DNA repair"/>
    <property type="evidence" value="ECO:0007669"/>
    <property type="project" value="TreeGrafter"/>
</dbReference>
<dbReference type="Gene3D" id="3.40.50.1000">
    <property type="entry name" value="HAD superfamily/HAD-like"/>
    <property type="match status" value="1"/>
</dbReference>
<dbReference type="SFLD" id="SFLDS00003">
    <property type="entry name" value="Haloacid_Dehalogenase"/>
    <property type="match status" value="1"/>
</dbReference>
<comment type="cofactor">
    <cofactor evidence="2 10">
        <name>Mg(2+)</name>
        <dbReference type="ChEBI" id="CHEBI:18420"/>
    </cofactor>
</comment>
<evidence type="ECO:0000256" key="9">
    <source>
        <dbReference type="ARBA" id="ARBA00023277"/>
    </source>
</evidence>
<evidence type="ECO:0000313" key="11">
    <source>
        <dbReference type="EMBL" id="GGZ36226.1"/>
    </source>
</evidence>
<dbReference type="GO" id="GO:0008967">
    <property type="term" value="F:phosphoglycolate phosphatase activity"/>
    <property type="evidence" value="ECO:0007669"/>
    <property type="project" value="UniProtKB-UniRule"/>
</dbReference>
<dbReference type="EC" id="3.1.3.18" evidence="5 10"/>
<comment type="pathway">
    <text evidence="3 10">Organic acid metabolism; glycolate biosynthesis; glycolate from 2-phosphoglycolate: step 1/1.</text>
</comment>
<dbReference type="Pfam" id="PF13419">
    <property type="entry name" value="HAD_2"/>
    <property type="match status" value="1"/>
</dbReference>
<comment type="similarity">
    <text evidence="4 10">Belongs to the HAD-like hydrolase superfamily. CbbY/CbbZ/Gph/YieH family.</text>
</comment>
<dbReference type="RefSeq" id="WP_189486684.1">
    <property type="nucleotide sequence ID" value="NZ_BMZB01000003.1"/>
</dbReference>